<dbReference type="Proteomes" id="UP000002488">
    <property type="component" value="Unassembled WGS sequence"/>
</dbReference>
<reference evidence="1 2" key="1">
    <citation type="journal article" date="2009" name="PLoS Pathog.">
        <title>Draft genome sequencing of giardia intestinalis assemblage B isolate GS: is human giardiasis caused by two different species?</title>
        <authorList>
            <person name="Franzen O."/>
            <person name="Jerlstrom-Hultqvist J."/>
            <person name="Castro E."/>
            <person name="Sherwood E."/>
            <person name="Ankarklev J."/>
            <person name="Reiner D.S."/>
            <person name="Palm D."/>
            <person name="Andersson J.O."/>
            <person name="Andersson B."/>
            <person name="Svard S.G."/>
        </authorList>
    </citation>
    <scope>NUCLEOTIDE SEQUENCE [LARGE SCALE GENOMIC DNA]</scope>
    <source>
        <strain evidence="2">ATCC 50581 / GS clone H7</strain>
    </source>
</reference>
<gene>
    <name evidence="1" type="ORF">GL50581_2427</name>
</gene>
<evidence type="ECO:0000313" key="2">
    <source>
        <dbReference type="Proteomes" id="UP000002488"/>
    </source>
</evidence>
<accession>C6LUH4</accession>
<dbReference type="VEuPathDB" id="GiardiaDB:GL50581_2427"/>
<proteinExistence type="predicted"/>
<name>C6LUH4_GIAIB</name>
<evidence type="ECO:0000313" key="1">
    <source>
        <dbReference type="EMBL" id="EET00335.1"/>
    </source>
</evidence>
<comment type="caution">
    <text evidence="1">The sequence shown here is derived from an EMBL/GenBank/DDBJ whole genome shotgun (WGS) entry which is preliminary data.</text>
</comment>
<sequence>MSINPAYLGAGLRHAYAFGPLAPEEGLFAISCFGDAAFCSESICIALANSPTLDLAVPIPSPTDILEDDPISSISASRCLWRVSDNSPSVPQQLIWGLAETKLYRTLCPRLCVVTFLGDIYLYTFFLGKTVTSCLPAHHIRHRVPNLYALHVVALTNQSVYIAISSIGISNEVTVTVLQAIIAPEAYINGAIDDASFELKGLHVFSSVSHIISVSYEPLTGSAAIFCDSCCIFINLKIGSSVVMQHSEILGASMAKLQKISVAPMPNDHDLRVYAFCVDSTLRVFTVTFASQAINLSNMLSMGLHGTWNPVDDLRNAADTNDKLRSIIPSSIIHSLGGQAENEGLVSWSTTDYRLLNPHVLIAIPSELEGRLHCIADMITILPSLVGILTMNGAVVFLNFDQDGAHPTIHVTSTQFLFAHLSDVTLSLAAGPCPADPSSVIQLLPIRRAHIIPLRMIVSSFIPLSISALCLHKPLSGTTQQRLLRTTAHLLPFPYDMQYLAHGFSIRRTLFIQQEITKDATTQLIIPKDHDARSLRAAGVLTSQHCREIFSLALQSSKYKDTLNLTNLLDTANIKNGGSNTFDGVTYSLCVFTGEMCDDLSLPFCSRCEVVFSSTVVSLVQQVLNSPNWQMEDPVVTLFIEFGTIHWLCPICLFSMSYL</sequence>
<dbReference type="OMA" id="GDIYLYT"/>
<organism evidence="1 2">
    <name type="scientific">Giardia intestinalis (strain ATCC 50581 / GS clone H7)</name>
    <name type="common">Giardia lamblia</name>
    <dbReference type="NCBI Taxonomy" id="598745"/>
    <lineage>
        <taxon>Eukaryota</taxon>
        <taxon>Metamonada</taxon>
        <taxon>Diplomonadida</taxon>
        <taxon>Hexamitidae</taxon>
        <taxon>Giardiinae</taxon>
        <taxon>Giardia</taxon>
    </lineage>
</organism>
<dbReference type="OrthoDB" id="10254052at2759"/>
<dbReference type="AlphaFoldDB" id="C6LUH4"/>
<dbReference type="EMBL" id="ACGJ01002314">
    <property type="protein sequence ID" value="EET00335.1"/>
    <property type="molecule type" value="Genomic_DNA"/>
</dbReference>
<protein>
    <submittedName>
        <fullName evidence="1">Uncharacterized protein</fullName>
    </submittedName>
</protein>